<dbReference type="Gene3D" id="1.20.140.40">
    <property type="entry name" value="Invertase/pectin methylesterase inhibitor family protein"/>
    <property type="match status" value="1"/>
</dbReference>
<dbReference type="InterPro" id="IPR035513">
    <property type="entry name" value="Invertase/methylesterase_inhib"/>
</dbReference>
<dbReference type="CDD" id="cd15798">
    <property type="entry name" value="PMEI-like_3"/>
    <property type="match status" value="1"/>
</dbReference>
<dbReference type="Proteomes" id="UP000288805">
    <property type="component" value="Unassembled WGS sequence"/>
</dbReference>
<comment type="similarity">
    <text evidence="2">Belongs to the PMEI family.</text>
</comment>
<proteinExistence type="inferred from homology"/>
<dbReference type="EMBL" id="QGNW01001464">
    <property type="protein sequence ID" value="RVW40170.1"/>
    <property type="molecule type" value="Genomic_DNA"/>
</dbReference>
<evidence type="ECO:0000313" key="5">
    <source>
        <dbReference type="EMBL" id="RVW40170.1"/>
    </source>
</evidence>
<comment type="caution">
    <text evidence="5">The sequence shown here is derived from an EMBL/GenBank/DDBJ whole genome shotgun (WGS) entry which is preliminary data.</text>
</comment>
<sequence length="158" mass="16863">METPPCTRFLSALLFSLAFTSINLISAARPATNKACTEFIRTACGTTTYPQLCFTSLAAHASVIQTNPKLLASTALSVTLSTVRSTSSDMSTLLKRHGLTPREVSAMRDCVEDAALTDEDTCANGFTENAMTENVGTVPRFAATYGMLDLEIVLSGLK</sequence>
<organism evidence="5 6">
    <name type="scientific">Vitis vinifera</name>
    <name type="common">Grape</name>
    <dbReference type="NCBI Taxonomy" id="29760"/>
    <lineage>
        <taxon>Eukaryota</taxon>
        <taxon>Viridiplantae</taxon>
        <taxon>Streptophyta</taxon>
        <taxon>Embryophyta</taxon>
        <taxon>Tracheophyta</taxon>
        <taxon>Spermatophyta</taxon>
        <taxon>Magnoliopsida</taxon>
        <taxon>eudicotyledons</taxon>
        <taxon>Gunneridae</taxon>
        <taxon>Pentapetalae</taxon>
        <taxon>rosids</taxon>
        <taxon>Vitales</taxon>
        <taxon>Vitaceae</taxon>
        <taxon>Viteae</taxon>
        <taxon>Vitis</taxon>
    </lineage>
</organism>
<reference evidence="5 6" key="1">
    <citation type="journal article" date="2018" name="PLoS Genet.">
        <title>Population sequencing reveals clonal diversity and ancestral inbreeding in the grapevine cultivar Chardonnay.</title>
        <authorList>
            <person name="Roach M.J."/>
            <person name="Johnson D.L."/>
            <person name="Bohlmann J."/>
            <person name="van Vuuren H.J."/>
            <person name="Jones S.J."/>
            <person name="Pretorius I.S."/>
            <person name="Schmidt S.A."/>
            <person name="Borneman A.R."/>
        </authorList>
    </citation>
    <scope>NUCLEOTIDE SEQUENCE [LARGE SCALE GENOMIC DNA]</scope>
    <source>
        <strain evidence="6">cv. Chardonnay</strain>
        <tissue evidence="5">Leaf</tissue>
    </source>
</reference>
<protein>
    <submittedName>
        <fullName evidence="5">21 kDa protein</fullName>
    </submittedName>
</protein>
<keyword evidence="1 3" id="KW-0732">Signal</keyword>
<gene>
    <name evidence="5" type="primary">21KD_19</name>
    <name evidence="5" type="ORF">CK203_086177</name>
</gene>
<dbReference type="PANTHER" id="PTHR31080:SF117">
    <property type="entry name" value="PLANT INVERTASE_PECTIN METHYLESTERASE INHIBITOR SUPERFAMILY PROTEIN"/>
    <property type="match status" value="1"/>
</dbReference>
<dbReference type="PANTHER" id="PTHR31080">
    <property type="entry name" value="PECTINESTERASE INHIBITOR-LIKE"/>
    <property type="match status" value="1"/>
</dbReference>
<dbReference type="InterPro" id="IPR006501">
    <property type="entry name" value="Pectinesterase_inhib_dom"/>
</dbReference>
<evidence type="ECO:0000256" key="3">
    <source>
        <dbReference type="SAM" id="SignalP"/>
    </source>
</evidence>
<evidence type="ECO:0000313" key="6">
    <source>
        <dbReference type="Proteomes" id="UP000288805"/>
    </source>
</evidence>
<evidence type="ECO:0000259" key="4">
    <source>
        <dbReference type="SMART" id="SM00856"/>
    </source>
</evidence>
<dbReference type="SUPFAM" id="SSF101148">
    <property type="entry name" value="Plant invertase/pectin methylesterase inhibitor"/>
    <property type="match status" value="1"/>
</dbReference>
<dbReference type="AlphaFoldDB" id="A0A438DXM9"/>
<evidence type="ECO:0000256" key="2">
    <source>
        <dbReference type="ARBA" id="ARBA00038471"/>
    </source>
</evidence>
<feature type="domain" description="Pectinesterase inhibitor" evidence="4">
    <location>
        <begin position="35"/>
        <end position="154"/>
    </location>
</feature>
<dbReference type="GO" id="GO:0004857">
    <property type="term" value="F:enzyme inhibitor activity"/>
    <property type="evidence" value="ECO:0007669"/>
    <property type="project" value="InterPro"/>
</dbReference>
<dbReference type="Pfam" id="PF04043">
    <property type="entry name" value="PMEI"/>
    <property type="match status" value="1"/>
</dbReference>
<evidence type="ECO:0000256" key="1">
    <source>
        <dbReference type="ARBA" id="ARBA00022729"/>
    </source>
</evidence>
<name>A0A438DXM9_VITVI</name>
<dbReference type="InterPro" id="IPR051955">
    <property type="entry name" value="PME_Inhibitor"/>
</dbReference>
<feature type="signal peptide" evidence="3">
    <location>
        <begin position="1"/>
        <end position="27"/>
    </location>
</feature>
<accession>A0A438DXM9</accession>
<dbReference type="NCBIfam" id="TIGR01614">
    <property type="entry name" value="PME_inhib"/>
    <property type="match status" value="1"/>
</dbReference>
<dbReference type="SMART" id="SM00856">
    <property type="entry name" value="PMEI"/>
    <property type="match status" value="1"/>
</dbReference>
<feature type="chain" id="PRO_5019499601" evidence="3">
    <location>
        <begin position="28"/>
        <end position="158"/>
    </location>
</feature>